<gene>
    <name evidence="5" type="ORF">CMU_040750</name>
</gene>
<dbReference type="EMBL" id="DS989726">
    <property type="protein sequence ID" value="EEA05006.1"/>
    <property type="molecule type" value="Genomic_DNA"/>
</dbReference>
<dbReference type="PANTHER" id="PTHR19846">
    <property type="entry name" value="WD40 REPEAT PROTEIN"/>
    <property type="match status" value="1"/>
</dbReference>
<dbReference type="Pfam" id="PF08799">
    <property type="entry name" value="PRP4"/>
    <property type="match status" value="1"/>
</dbReference>
<feature type="repeat" description="WD" evidence="3">
    <location>
        <begin position="301"/>
        <end position="343"/>
    </location>
</feature>
<dbReference type="InterPro" id="IPR036322">
    <property type="entry name" value="WD40_repeat_dom_sf"/>
</dbReference>
<dbReference type="InterPro" id="IPR014906">
    <property type="entry name" value="PRP4-like"/>
</dbReference>
<accession>B6A9W5</accession>
<evidence type="ECO:0000256" key="1">
    <source>
        <dbReference type="ARBA" id="ARBA00022574"/>
    </source>
</evidence>
<keyword evidence="2" id="KW-0677">Repeat</keyword>
<sequence length="454" mass="51961">MLHEGPSVTVPTNDDVVKATLRTLGHPICYFGEGPYERRIRLSTIIEEDPRESQENSNRDIEQKIERFFTEGDEDLVAFRKTIAAYSIPLSYKRLKNARTLRENVDILQMEAHICEYLLHISRQMTLKYSEVADSRPLMGCKFSPENKKIATFGVSCNIKIWDSEFLNLVEIFEGHKNKINDIDWISTDIDLSYIVSCDANSHIYLWNNNGVIARRFEDHEDTVNCVKFHPVSKYIISASNDETWRSWDIEKGKQVVIQEGHSRGINRLDIHLDGALLATGDLGGIVNIWDLRSGYLIMPLTEHVGQILSVKFSPRCGVTLATASSDNTIKIWDLRNTKIPLQHCIFGHTKRISEVLYEPKYGRYLISVAYDGYIKFWTTQDLHNSLYNGKETNLSGKKYTCFKILVSEDHRISGIDISPNGTQIASVGFDRCVKLWSCSEIFNGVNVDRDYVF</sequence>
<dbReference type="PROSITE" id="PS00678">
    <property type="entry name" value="WD_REPEATS_1"/>
    <property type="match status" value="2"/>
</dbReference>
<dbReference type="InterPro" id="IPR020472">
    <property type="entry name" value="WD40_PAC1"/>
</dbReference>
<evidence type="ECO:0000259" key="4">
    <source>
        <dbReference type="SMART" id="SM00500"/>
    </source>
</evidence>
<dbReference type="OrthoDB" id="540662at2759"/>
<dbReference type="GO" id="GO:0030621">
    <property type="term" value="F:U4 snRNA binding"/>
    <property type="evidence" value="ECO:0007669"/>
    <property type="project" value="TreeGrafter"/>
</dbReference>
<dbReference type="InterPro" id="IPR001680">
    <property type="entry name" value="WD40_rpt"/>
</dbReference>
<dbReference type="InterPro" id="IPR036285">
    <property type="entry name" value="PRP4-like_sf"/>
</dbReference>
<evidence type="ECO:0000313" key="6">
    <source>
        <dbReference type="Proteomes" id="UP000001460"/>
    </source>
</evidence>
<dbReference type="SUPFAM" id="SSF50978">
    <property type="entry name" value="WD40 repeat-like"/>
    <property type="match status" value="1"/>
</dbReference>
<feature type="repeat" description="WD" evidence="3">
    <location>
        <begin position="217"/>
        <end position="258"/>
    </location>
</feature>
<name>B6A9W5_CRYMR</name>
<dbReference type="PROSITE" id="PS50294">
    <property type="entry name" value="WD_REPEATS_REGION"/>
    <property type="match status" value="4"/>
</dbReference>
<dbReference type="GO" id="GO:0046540">
    <property type="term" value="C:U4/U6 x U5 tri-snRNP complex"/>
    <property type="evidence" value="ECO:0007669"/>
    <property type="project" value="TreeGrafter"/>
</dbReference>
<dbReference type="PANTHER" id="PTHR19846:SF0">
    <property type="entry name" value="PRE-MRNA PROCESSING FACTOR 4"/>
    <property type="match status" value="1"/>
</dbReference>
<dbReference type="Gene3D" id="4.10.280.110">
    <property type="entry name" value="Pre-mRNA processing factor 4 domain"/>
    <property type="match status" value="1"/>
</dbReference>
<feature type="repeat" description="WD" evidence="3">
    <location>
        <begin position="346"/>
        <end position="378"/>
    </location>
</feature>
<feature type="repeat" description="WD" evidence="3">
    <location>
        <begin position="406"/>
        <end position="438"/>
    </location>
</feature>
<dbReference type="GeneID" id="6994582"/>
<dbReference type="InterPro" id="IPR019775">
    <property type="entry name" value="WD40_repeat_CS"/>
</dbReference>
<keyword evidence="5" id="KW-0687">Ribonucleoprotein</keyword>
<dbReference type="CDD" id="cd00200">
    <property type="entry name" value="WD40"/>
    <property type="match status" value="1"/>
</dbReference>
<dbReference type="RefSeq" id="XP_002139355.1">
    <property type="nucleotide sequence ID" value="XM_002139319.1"/>
</dbReference>
<protein>
    <submittedName>
        <fullName evidence="5">U4/U6 small nuclear ribonucleoprotein Prp4, putative</fullName>
    </submittedName>
</protein>
<organism evidence="5 6">
    <name type="scientific">Cryptosporidium muris (strain RN66)</name>
    <dbReference type="NCBI Taxonomy" id="441375"/>
    <lineage>
        <taxon>Eukaryota</taxon>
        <taxon>Sar</taxon>
        <taxon>Alveolata</taxon>
        <taxon>Apicomplexa</taxon>
        <taxon>Conoidasida</taxon>
        <taxon>Coccidia</taxon>
        <taxon>Eucoccidiorida</taxon>
        <taxon>Eimeriorina</taxon>
        <taxon>Cryptosporidiidae</taxon>
        <taxon>Cryptosporidium</taxon>
    </lineage>
</organism>
<dbReference type="PROSITE" id="PS50082">
    <property type="entry name" value="WD_REPEATS_2"/>
    <property type="match status" value="5"/>
</dbReference>
<dbReference type="STRING" id="441375.B6A9W5"/>
<dbReference type="Proteomes" id="UP000001460">
    <property type="component" value="Unassembled WGS sequence"/>
</dbReference>
<evidence type="ECO:0000256" key="2">
    <source>
        <dbReference type="ARBA" id="ARBA00022737"/>
    </source>
</evidence>
<feature type="repeat" description="WD" evidence="3">
    <location>
        <begin position="259"/>
        <end position="300"/>
    </location>
</feature>
<evidence type="ECO:0000313" key="5">
    <source>
        <dbReference type="EMBL" id="EEA05006.1"/>
    </source>
</evidence>
<evidence type="ECO:0000256" key="3">
    <source>
        <dbReference type="PROSITE-ProRule" id="PRU00221"/>
    </source>
</evidence>
<dbReference type="Gene3D" id="2.130.10.10">
    <property type="entry name" value="YVTN repeat-like/Quinoprotein amine dehydrogenase"/>
    <property type="match status" value="2"/>
</dbReference>
<keyword evidence="6" id="KW-1185">Reference proteome</keyword>
<feature type="domain" description="Pre-mRNA processing factor 4 (PRP4)-like" evidence="4">
    <location>
        <begin position="12"/>
        <end position="64"/>
    </location>
</feature>
<reference evidence="5" key="1">
    <citation type="submission" date="2008-06" db="EMBL/GenBank/DDBJ databases">
        <authorList>
            <person name="Lorenzi H."/>
            <person name="Inman J."/>
            <person name="Miller J."/>
            <person name="Schobel S."/>
            <person name="Amedeo P."/>
            <person name="Caler E.V."/>
            <person name="da Silva J."/>
        </authorList>
    </citation>
    <scope>NUCLEOTIDE SEQUENCE [LARGE SCALE GENOMIC DNA]</scope>
    <source>
        <strain evidence="5">RN66</strain>
    </source>
</reference>
<dbReference type="Pfam" id="PF00400">
    <property type="entry name" value="WD40"/>
    <property type="match status" value="7"/>
</dbReference>
<dbReference type="eggNOG" id="KOG0272">
    <property type="taxonomic scope" value="Eukaryota"/>
</dbReference>
<dbReference type="OMA" id="LNEPICY"/>
<dbReference type="SUPFAM" id="SSF158230">
    <property type="entry name" value="PRP4-like"/>
    <property type="match status" value="1"/>
</dbReference>
<dbReference type="PRINTS" id="PR00320">
    <property type="entry name" value="GPROTEINBRPT"/>
</dbReference>
<dbReference type="SMART" id="SM00320">
    <property type="entry name" value="WD40"/>
    <property type="match status" value="7"/>
</dbReference>
<dbReference type="GO" id="GO:0000398">
    <property type="term" value="P:mRNA splicing, via spliceosome"/>
    <property type="evidence" value="ECO:0007669"/>
    <property type="project" value="TreeGrafter"/>
</dbReference>
<dbReference type="InterPro" id="IPR015943">
    <property type="entry name" value="WD40/YVTN_repeat-like_dom_sf"/>
</dbReference>
<keyword evidence="1 3" id="KW-0853">WD repeat</keyword>
<dbReference type="SMART" id="SM00500">
    <property type="entry name" value="SFM"/>
    <property type="match status" value="1"/>
</dbReference>
<dbReference type="GO" id="GO:0017070">
    <property type="term" value="F:U6 snRNA binding"/>
    <property type="evidence" value="ECO:0007669"/>
    <property type="project" value="TreeGrafter"/>
</dbReference>
<dbReference type="AlphaFoldDB" id="B6A9W5"/>
<proteinExistence type="predicted"/>
<dbReference type="VEuPathDB" id="CryptoDB:CMU_040750"/>